<feature type="domain" description="Mce/MlaD" evidence="3">
    <location>
        <begin position="46"/>
        <end position="118"/>
    </location>
</feature>
<dbReference type="InterPro" id="IPR024516">
    <property type="entry name" value="Mce_C"/>
</dbReference>
<evidence type="ECO:0000259" key="4">
    <source>
        <dbReference type="Pfam" id="PF11887"/>
    </source>
</evidence>
<feature type="transmembrane region" description="Helical" evidence="2">
    <location>
        <begin position="12"/>
        <end position="36"/>
    </location>
</feature>
<proteinExistence type="predicted"/>
<organism evidence="5 6">
    <name type="scientific">Prauserella rugosa</name>
    <dbReference type="NCBI Taxonomy" id="43354"/>
    <lineage>
        <taxon>Bacteria</taxon>
        <taxon>Bacillati</taxon>
        <taxon>Actinomycetota</taxon>
        <taxon>Actinomycetes</taxon>
        <taxon>Pseudonocardiales</taxon>
        <taxon>Pseudonocardiaceae</taxon>
        <taxon>Prauserella</taxon>
    </lineage>
</organism>
<dbReference type="RefSeq" id="WP_030530975.1">
    <property type="nucleotide sequence ID" value="NZ_JOIJ01000003.1"/>
</dbReference>
<reference evidence="5 6" key="1">
    <citation type="submission" date="2019-07" db="EMBL/GenBank/DDBJ databases">
        <title>R&amp;d 2014.</title>
        <authorList>
            <person name="Klenk H.-P."/>
        </authorList>
    </citation>
    <scope>NUCLEOTIDE SEQUENCE [LARGE SCALE GENOMIC DNA]</scope>
    <source>
        <strain evidence="5 6">DSM 43194</strain>
    </source>
</reference>
<accession>A0A660C913</accession>
<evidence type="ECO:0000313" key="6">
    <source>
        <dbReference type="Proteomes" id="UP000317303"/>
    </source>
</evidence>
<comment type="caution">
    <text evidence="5">The sequence shown here is derived from an EMBL/GenBank/DDBJ whole genome shotgun (WGS) entry which is preliminary data.</text>
</comment>
<protein>
    <submittedName>
        <fullName evidence="5">Virulence factor Mce-like protein</fullName>
    </submittedName>
</protein>
<dbReference type="PANTHER" id="PTHR33371">
    <property type="entry name" value="INTERMEMBRANE PHOSPHOLIPID TRANSPORT SYSTEM BINDING PROTEIN MLAD-RELATED"/>
    <property type="match status" value="1"/>
</dbReference>
<feature type="domain" description="Mammalian cell entry C-terminal" evidence="4">
    <location>
        <begin position="146"/>
        <end position="366"/>
    </location>
</feature>
<feature type="compositionally biased region" description="Low complexity" evidence="1">
    <location>
        <begin position="439"/>
        <end position="457"/>
    </location>
</feature>
<keyword evidence="2" id="KW-0812">Transmembrane</keyword>
<keyword evidence="2" id="KW-1133">Transmembrane helix</keyword>
<feature type="compositionally biased region" description="Pro residues" evidence="1">
    <location>
        <begin position="372"/>
        <end position="385"/>
    </location>
</feature>
<dbReference type="GO" id="GO:0005576">
    <property type="term" value="C:extracellular region"/>
    <property type="evidence" value="ECO:0007669"/>
    <property type="project" value="TreeGrafter"/>
</dbReference>
<feature type="compositionally biased region" description="Gly residues" evidence="1">
    <location>
        <begin position="458"/>
        <end position="469"/>
    </location>
</feature>
<evidence type="ECO:0000256" key="2">
    <source>
        <dbReference type="SAM" id="Phobius"/>
    </source>
</evidence>
<dbReference type="GO" id="GO:0051701">
    <property type="term" value="P:biological process involved in interaction with host"/>
    <property type="evidence" value="ECO:0007669"/>
    <property type="project" value="TreeGrafter"/>
</dbReference>
<name>A0A660C913_9PSEU</name>
<evidence type="ECO:0000256" key="1">
    <source>
        <dbReference type="SAM" id="MobiDB-lite"/>
    </source>
</evidence>
<dbReference type="AlphaFoldDB" id="A0A660C913"/>
<dbReference type="PANTHER" id="PTHR33371:SF19">
    <property type="entry name" value="MCE-FAMILY PROTEIN MCE4A"/>
    <property type="match status" value="1"/>
</dbReference>
<dbReference type="EMBL" id="VLJV01000001">
    <property type="protein sequence ID" value="TWH20100.1"/>
    <property type="molecule type" value="Genomic_DNA"/>
</dbReference>
<dbReference type="Pfam" id="PF11887">
    <property type="entry name" value="Mce4_CUP1"/>
    <property type="match status" value="1"/>
</dbReference>
<feature type="region of interest" description="Disordered" evidence="1">
    <location>
        <begin position="350"/>
        <end position="480"/>
    </location>
</feature>
<sequence>MTATRSAVLRRLGLQVLGLVFLVVSALFIATTVAIYNKEFSDDVLVRLETDTAGNQMREGADVKVRGLRVGEVRSITTDSSKAVLELAIERDRIGAVPSNVSARLLPKTLFGERYVALRIPGDGSDASETDSAETDSAVSDTGGSRPLAEGDVIPQDRSESAVELERVLSNVLPLLQAVEPQKLAGTLSAVSTALEGRGEQLGETLVDLSDYLREFNPSLPDLSHDIEAVADVAGAYDAAAPDFLAAMRDLTTTTRTIVEKRKGLAAVYDSVSGASGDLERFLSANEHNIIHLSASSQSTLDVLAKYAPQYPCMFRQFAEAVPNAKRAFGTGDDEMNHVVIRMLADNRGKYEPGVDEPRYDDKRGPRCYPQMVPPDRFPQYPPEGPLEDGSTHPAPSKNSGPLPGPVLGYDVPFPADGDDEAALRGGSGGGHQNDGHQNDGAQNDGAQDEGQQNDGQQGAGAQGGGASGPGRVSSPANSPEELRLIAVLQSAQTGIAPDELPGWGGVLLGPLYRGATVELR</sequence>
<keyword evidence="6" id="KW-1185">Reference proteome</keyword>
<evidence type="ECO:0000313" key="5">
    <source>
        <dbReference type="EMBL" id="TWH20100.1"/>
    </source>
</evidence>
<dbReference type="Pfam" id="PF02470">
    <property type="entry name" value="MlaD"/>
    <property type="match status" value="1"/>
</dbReference>
<feature type="region of interest" description="Disordered" evidence="1">
    <location>
        <begin position="122"/>
        <end position="157"/>
    </location>
</feature>
<keyword evidence="2" id="KW-0472">Membrane</keyword>
<dbReference type="InterPro" id="IPR052336">
    <property type="entry name" value="MlaD_Phospholipid_Transporter"/>
</dbReference>
<evidence type="ECO:0000259" key="3">
    <source>
        <dbReference type="Pfam" id="PF02470"/>
    </source>
</evidence>
<feature type="compositionally biased region" description="Basic and acidic residues" evidence="1">
    <location>
        <begin position="350"/>
        <end position="365"/>
    </location>
</feature>
<dbReference type="InterPro" id="IPR003399">
    <property type="entry name" value="Mce/MlaD"/>
</dbReference>
<gene>
    <name evidence="5" type="ORF">JD82_01940</name>
</gene>
<dbReference type="Proteomes" id="UP000317303">
    <property type="component" value="Unassembled WGS sequence"/>
</dbReference>